<evidence type="ECO:0000313" key="12">
    <source>
        <dbReference type="EMBL" id="BAX80704.1"/>
    </source>
</evidence>
<name>A0A1Y1CK56_9BACT</name>
<dbReference type="Pfam" id="PF00795">
    <property type="entry name" value="CN_hydrolase"/>
    <property type="match status" value="1"/>
</dbReference>
<feature type="binding site" evidence="7">
    <location>
        <position position="118"/>
    </location>
    <ligand>
        <name>L-glutamine</name>
        <dbReference type="ChEBI" id="CHEBI:58359"/>
    </ligand>
</feature>
<keyword evidence="5 7" id="KW-0067">ATP-binding</keyword>
<feature type="active site" description="Nucleophile; for glutaminase activity" evidence="7">
    <location>
        <position position="148"/>
    </location>
</feature>
<comment type="function">
    <text evidence="7">Catalyzes the ATP-dependent amidation of deamido-NAD to form NAD. Uses L-glutamine as a nitrogen source.</text>
</comment>
<dbReference type="PROSITE" id="PS50263">
    <property type="entry name" value="CN_HYDROLASE"/>
    <property type="match status" value="1"/>
</dbReference>
<sequence>MKIALAQLNYHIGNFESNTEKIITTIKKSRKNGVDLIIFSELAICGYPPKDLLERKEFVEKSRSAMEKVAEHCIDISAVVGGPSVNPNPKGKNLYNSAYFISNGKIESIHNKTLLPNYDIFDEYRYFEPNTEFSLVELKGKKIAITICEDLWEKQPMDNNFSKSELYTISPMEKLSKLNPDFVVNIAASPFSYNQQNLRTNILKATSKRYAIPIFYVNQIGAHTELIFDGDSLVMNSKGEVAKRLNYFEEDYQIVDLEEIETQKAKARNVDYIEKIHDALVLGLKDYFGKMGFTKTTLGLSGGIDSAVTVVLAERALGKENVRVLLMPSEFSSDHSIKDAVDLAENLGIQYDIVPIQNIFQEFQKSLGPIFGDLPFNVAEENIQARVRGALVMGLSNKFGHILLNTSNKSESAVGYGTLYGDMNGGLSVLGDVYKTDVFKLAWFINKDKEVIPENSIVKPPSAELRPDQKDSDSLPDYDVLDGILFRYIEKNMSSEEIIQDGFERATVQKAIRLVNMNEYKRFQTPPILRVSSKAFGFGRKIPLVAKH</sequence>
<evidence type="ECO:0000256" key="1">
    <source>
        <dbReference type="ARBA" id="ARBA00005188"/>
    </source>
</evidence>
<dbReference type="NCBIfam" id="TIGR00552">
    <property type="entry name" value="nadE"/>
    <property type="match status" value="1"/>
</dbReference>
<dbReference type="CDD" id="cd00553">
    <property type="entry name" value="NAD_synthase"/>
    <property type="match status" value="1"/>
</dbReference>
<evidence type="ECO:0000256" key="4">
    <source>
        <dbReference type="ARBA" id="ARBA00022741"/>
    </source>
</evidence>
<reference evidence="13" key="2">
    <citation type="journal article" date="2020" name="Antonie Van Leeuwenhoek">
        <title>Labilibaculum antarcticum sp. nov., a novel facultative anaerobic, psychrotorelant bacterium isolated from marine sediment of Antarctica.</title>
        <authorList>
            <person name="Watanabe M."/>
            <person name="Kojima H."/>
            <person name="Fukui M."/>
        </authorList>
    </citation>
    <scope>NUCLEOTIDE SEQUENCE [LARGE SCALE GENOMIC DNA]</scope>
    <source>
        <strain evidence="13">SPP2</strain>
    </source>
</reference>
<feature type="active site" description="Proton acceptor; for glutaminase activity" evidence="7">
    <location>
        <position position="41"/>
    </location>
</feature>
<feature type="domain" description="CN hydrolase" evidence="11">
    <location>
        <begin position="1"/>
        <end position="262"/>
    </location>
</feature>
<comment type="similarity">
    <text evidence="2 7 8">In the C-terminal section; belongs to the NAD synthetase family.</text>
</comment>
<dbReference type="InterPro" id="IPR036526">
    <property type="entry name" value="C-N_Hydrolase_sf"/>
</dbReference>
<dbReference type="AlphaFoldDB" id="A0A1Y1CK56"/>
<evidence type="ECO:0000256" key="2">
    <source>
        <dbReference type="ARBA" id="ARBA00007145"/>
    </source>
</evidence>
<dbReference type="NCBIfam" id="NF010588">
    <property type="entry name" value="PRK13981.1"/>
    <property type="match status" value="1"/>
</dbReference>
<dbReference type="InterPro" id="IPR003694">
    <property type="entry name" value="NAD_synthase"/>
</dbReference>
<evidence type="ECO:0000256" key="8">
    <source>
        <dbReference type="PIRNR" id="PIRNR006630"/>
    </source>
</evidence>
<dbReference type="HAMAP" id="MF_02090">
    <property type="entry name" value="NadE_glutamine_dep"/>
    <property type="match status" value="1"/>
</dbReference>
<dbReference type="KEGG" id="mbas:ALGA_2377"/>
<evidence type="ECO:0000256" key="6">
    <source>
        <dbReference type="ARBA" id="ARBA00023027"/>
    </source>
</evidence>
<dbReference type="GO" id="GO:0004359">
    <property type="term" value="F:glutaminase activity"/>
    <property type="evidence" value="ECO:0007669"/>
    <property type="project" value="InterPro"/>
</dbReference>
<dbReference type="PANTHER" id="PTHR23090:SF9">
    <property type="entry name" value="GLUTAMINE-DEPENDENT NAD(+) SYNTHETASE"/>
    <property type="match status" value="1"/>
</dbReference>
<feature type="active site" description="Proton acceptor" evidence="9">
    <location>
        <position position="41"/>
    </location>
</feature>
<evidence type="ECO:0000256" key="10">
    <source>
        <dbReference type="RuleBase" id="RU003811"/>
    </source>
</evidence>
<comment type="pathway">
    <text evidence="1 7 8">Cofactor biosynthesis; NAD(+) biosynthesis; NAD(+) from deamido-NAD(+) (L-Gln route): step 1/1.</text>
</comment>
<organism evidence="12 13">
    <name type="scientific">Labilibaculum antarcticum</name>
    <dbReference type="NCBI Taxonomy" id="1717717"/>
    <lineage>
        <taxon>Bacteria</taxon>
        <taxon>Pseudomonadati</taxon>
        <taxon>Bacteroidota</taxon>
        <taxon>Bacteroidia</taxon>
        <taxon>Marinilabiliales</taxon>
        <taxon>Marinifilaceae</taxon>
        <taxon>Labilibaculum</taxon>
    </lineage>
</organism>
<feature type="binding site" evidence="7">
    <location>
        <position position="406"/>
    </location>
    <ligand>
        <name>ATP</name>
        <dbReference type="ChEBI" id="CHEBI:30616"/>
    </ligand>
</feature>
<dbReference type="GO" id="GO:0000257">
    <property type="term" value="F:nitrilase activity"/>
    <property type="evidence" value="ECO:0007669"/>
    <property type="project" value="UniProtKB-ARBA"/>
</dbReference>
<dbReference type="EC" id="6.3.5.1" evidence="7 8"/>
<dbReference type="PROSITE" id="PS00920">
    <property type="entry name" value="NITRIL_CHT_1"/>
    <property type="match status" value="1"/>
</dbReference>
<dbReference type="SUPFAM" id="SSF56317">
    <property type="entry name" value="Carbon-nitrogen hydrolase"/>
    <property type="match status" value="1"/>
</dbReference>
<dbReference type="UniPathway" id="UPA00253">
    <property type="reaction ID" value="UER00334"/>
</dbReference>
<dbReference type="GO" id="GO:0003952">
    <property type="term" value="F:NAD+ synthase (glutamine-hydrolyzing) activity"/>
    <property type="evidence" value="ECO:0007669"/>
    <property type="project" value="UniProtKB-UniRule"/>
</dbReference>
<protein>
    <recommendedName>
        <fullName evidence="7 8">Glutamine-dependent NAD(+) synthetase</fullName>
        <ecNumber evidence="7 8">6.3.5.1</ecNumber>
    </recommendedName>
    <alternativeName>
        <fullName evidence="7 8">NAD(+) synthase [glutamine-hydrolyzing]</fullName>
    </alternativeName>
</protein>
<keyword evidence="6 7" id="KW-0520">NAD</keyword>
<reference evidence="12 13" key="1">
    <citation type="journal article" date="2018" name="Mar. Genomics">
        <title>Complete genome sequence of Marinifilaceae bacterium strain SPP2, isolated from the Antarctic marine sediment.</title>
        <authorList>
            <person name="Watanabe M."/>
            <person name="Kojima H."/>
            <person name="Fukui M."/>
        </authorList>
    </citation>
    <scope>NUCLEOTIDE SEQUENCE [LARGE SCALE GENOMIC DNA]</scope>
    <source>
        <strain evidence="12 13">SPP2</strain>
    </source>
</reference>
<dbReference type="GO" id="GO:0005737">
    <property type="term" value="C:cytoplasm"/>
    <property type="evidence" value="ECO:0007669"/>
    <property type="project" value="InterPro"/>
</dbReference>
<dbReference type="OrthoDB" id="9803818at2"/>
<feature type="binding site" evidence="7">
    <location>
        <begin position="299"/>
        <end position="306"/>
    </location>
    <ligand>
        <name>ATP</name>
        <dbReference type="ChEBI" id="CHEBI:30616"/>
    </ligand>
</feature>
<dbReference type="Proteomes" id="UP000218267">
    <property type="component" value="Chromosome"/>
</dbReference>
<keyword evidence="3 7" id="KW-0436">Ligase</keyword>
<dbReference type="InterPro" id="IPR014729">
    <property type="entry name" value="Rossmann-like_a/b/a_fold"/>
</dbReference>
<dbReference type="InterPro" id="IPR000132">
    <property type="entry name" value="Nitrilase/CN_hydratase_CS"/>
</dbReference>
<keyword evidence="13" id="KW-1185">Reference proteome</keyword>
<dbReference type="SUPFAM" id="SSF52402">
    <property type="entry name" value="Adenine nucleotide alpha hydrolases-like"/>
    <property type="match status" value="1"/>
</dbReference>
<dbReference type="PIRSF" id="PIRSF006630">
    <property type="entry name" value="NADS_GAT"/>
    <property type="match status" value="1"/>
</dbReference>
<dbReference type="InterPro" id="IPR022310">
    <property type="entry name" value="NAD/GMP_synthase"/>
</dbReference>
<dbReference type="RefSeq" id="WP_096429545.1">
    <property type="nucleotide sequence ID" value="NZ_AP018042.1"/>
</dbReference>
<feature type="binding site" evidence="7">
    <location>
        <position position="382"/>
    </location>
    <ligand>
        <name>deamido-NAD(+)</name>
        <dbReference type="ChEBI" id="CHEBI:58437"/>
        <note>ligand shared between two neighboring subunits</note>
    </ligand>
</feature>
<evidence type="ECO:0000256" key="5">
    <source>
        <dbReference type="ARBA" id="ARBA00022840"/>
    </source>
</evidence>
<dbReference type="GO" id="GO:0008795">
    <property type="term" value="F:NAD+ synthase activity"/>
    <property type="evidence" value="ECO:0007669"/>
    <property type="project" value="UniProtKB-UniRule"/>
</dbReference>
<dbReference type="FunFam" id="3.40.50.620:FF:000106">
    <property type="entry name" value="Glutamine-dependent NAD(+) synthetase"/>
    <property type="match status" value="1"/>
</dbReference>
<feature type="binding site" evidence="7">
    <location>
        <position position="411"/>
    </location>
    <ligand>
        <name>deamido-NAD(+)</name>
        <dbReference type="ChEBI" id="CHEBI:58437"/>
        <note>ligand shared between two neighboring subunits</note>
    </ligand>
</feature>
<dbReference type="CDD" id="cd07570">
    <property type="entry name" value="GAT_Gln-NAD-synth"/>
    <property type="match status" value="1"/>
</dbReference>
<dbReference type="GO" id="GO:0009435">
    <property type="term" value="P:NAD+ biosynthetic process"/>
    <property type="evidence" value="ECO:0007669"/>
    <property type="project" value="UniProtKB-UniRule"/>
</dbReference>
<evidence type="ECO:0000256" key="3">
    <source>
        <dbReference type="ARBA" id="ARBA00022598"/>
    </source>
</evidence>
<evidence type="ECO:0000313" key="13">
    <source>
        <dbReference type="Proteomes" id="UP000218267"/>
    </source>
</evidence>
<evidence type="ECO:0000256" key="7">
    <source>
        <dbReference type="HAMAP-Rule" id="MF_02090"/>
    </source>
</evidence>
<dbReference type="Gene3D" id="3.40.50.620">
    <property type="entry name" value="HUPs"/>
    <property type="match status" value="1"/>
</dbReference>
<evidence type="ECO:0000256" key="9">
    <source>
        <dbReference type="PROSITE-ProRule" id="PRU10139"/>
    </source>
</evidence>
<accession>A0A1Y1CK56</accession>
<dbReference type="GO" id="GO:0005524">
    <property type="term" value="F:ATP binding"/>
    <property type="evidence" value="ECO:0007669"/>
    <property type="project" value="UniProtKB-UniRule"/>
</dbReference>
<dbReference type="PANTHER" id="PTHR23090">
    <property type="entry name" value="NH 3 /GLUTAMINE-DEPENDENT NAD + SYNTHETASE"/>
    <property type="match status" value="1"/>
</dbReference>
<comment type="caution">
    <text evidence="7">Lacks conserved residue(s) required for the propagation of feature annotation.</text>
</comment>
<dbReference type="Pfam" id="PF02540">
    <property type="entry name" value="NAD_synthase"/>
    <property type="match status" value="1"/>
</dbReference>
<dbReference type="InterPro" id="IPR003010">
    <property type="entry name" value="C-N_Hydrolase"/>
</dbReference>
<comment type="similarity">
    <text evidence="10">Belongs to the NAD synthetase family.</text>
</comment>
<gene>
    <name evidence="7" type="primary">nadE</name>
    <name evidence="12" type="ORF">ALGA_2377</name>
</gene>
<dbReference type="EMBL" id="AP018042">
    <property type="protein sequence ID" value="BAX80704.1"/>
    <property type="molecule type" value="Genomic_DNA"/>
</dbReference>
<feature type="binding site" evidence="7">
    <location>
        <position position="189"/>
    </location>
    <ligand>
        <name>L-glutamine</name>
        <dbReference type="ChEBI" id="CHEBI:58359"/>
    </ligand>
</feature>
<dbReference type="Gene3D" id="3.60.110.10">
    <property type="entry name" value="Carbon-nitrogen hydrolase"/>
    <property type="match status" value="1"/>
</dbReference>
<keyword evidence="4 7" id="KW-0547">Nucleotide-binding</keyword>
<evidence type="ECO:0000259" key="11">
    <source>
        <dbReference type="PROSITE" id="PS50263"/>
    </source>
</evidence>
<dbReference type="InterPro" id="IPR014445">
    <property type="entry name" value="Gln-dep_NAD_synthase"/>
</dbReference>
<comment type="catalytic activity">
    <reaction evidence="7 8">
        <text>deamido-NAD(+) + L-glutamine + ATP + H2O = L-glutamate + AMP + diphosphate + NAD(+) + H(+)</text>
        <dbReference type="Rhea" id="RHEA:24384"/>
        <dbReference type="ChEBI" id="CHEBI:15377"/>
        <dbReference type="ChEBI" id="CHEBI:15378"/>
        <dbReference type="ChEBI" id="CHEBI:29985"/>
        <dbReference type="ChEBI" id="CHEBI:30616"/>
        <dbReference type="ChEBI" id="CHEBI:33019"/>
        <dbReference type="ChEBI" id="CHEBI:57540"/>
        <dbReference type="ChEBI" id="CHEBI:58359"/>
        <dbReference type="ChEBI" id="CHEBI:58437"/>
        <dbReference type="ChEBI" id="CHEBI:456215"/>
        <dbReference type="EC" id="6.3.5.1"/>
    </reaction>
</comment>
<proteinExistence type="inferred from homology"/>
<feature type="active site" description="For glutaminase activity" evidence="7">
    <location>
        <position position="112"/>
    </location>
</feature>
<feature type="binding site" evidence="7">
    <location>
        <position position="521"/>
    </location>
    <ligand>
        <name>deamido-NAD(+)</name>
        <dbReference type="ChEBI" id="CHEBI:58437"/>
        <note>ligand shared between two neighboring subunits</note>
    </ligand>
</feature>